<dbReference type="AlphaFoldDB" id="A0A0K8MGT7"/>
<dbReference type="InterPro" id="IPR051321">
    <property type="entry name" value="PHA/PHB_synthase"/>
</dbReference>
<name>A0A0K8MGT7_9PROT</name>
<sequence>MSKNPMFGTNLLAGKIPLTAKAKEFQDYVTDAMQRSSLFMDVMRKRGNEMVDMTKDNSSTVLNFKFEKLMDGSSFERPINYWLARMLPPEGVVTDNNKRPYVIQDPRAGQGPGIGGFKKDSEIGDALKNGHPVYFVGFNSTPVDGQTYEDIIKGQVKFYESS</sequence>
<evidence type="ECO:0000313" key="1">
    <source>
        <dbReference type="EMBL" id="GAO99084.1"/>
    </source>
</evidence>
<dbReference type="PANTHER" id="PTHR36837:SF2">
    <property type="entry name" value="POLY(3-HYDROXYALKANOATE) POLYMERASE SUBUNIT PHAC"/>
    <property type="match status" value="1"/>
</dbReference>
<keyword evidence="2" id="KW-1185">Reference proteome</keyword>
<comment type="caution">
    <text evidence="1">The sequence shown here is derived from an EMBL/GenBank/DDBJ whole genome shotgun (WGS) entry which is preliminary data.</text>
</comment>
<dbReference type="InterPro" id="IPR024501">
    <property type="entry name" value="DUF3141"/>
</dbReference>
<gene>
    <name evidence="1" type="ORF">Cva_01759</name>
</gene>
<dbReference type="Pfam" id="PF11339">
    <property type="entry name" value="DUF3141"/>
    <property type="match status" value="1"/>
</dbReference>
<proteinExistence type="predicted"/>
<dbReference type="EMBL" id="BBVC01000134">
    <property type="protein sequence ID" value="GAO99084.1"/>
    <property type="molecule type" value="Genomic_DNA"/>
</dbReference>
<evidence type="ECO:0000313" key="2">
    <source>
        <dbReference type="Proteomes" id="UP000036771"/>
    </source>
</evidence>
<dbReference type="Proteomes" id="UP000036771">
    <property type="component" value="Unassembled WGS sequence"/>
</dbReference>
<dbReference type="STRING" id="1629334.Cva_01759"/>
<reference evidence="1 2" key="1">
    <citation type="submission" date="2015-03" db="EMBL/GenBank/DDBJ databases">
        <title>Caedibacter varicaedens, whole genome shotgun sequence.</title>
        <authorList>
            <person name="Suzuki H."/>
            <person name="Dapper A.L."/>
            <person name="Gibson A.K."/>
            <person name="Jackson C."/>
            <person name="Lee H."/>
            <person name="Pejaver V.R."/>
            <person name="Doak T."/>
            <person name="Lynch M."/>
        </authorList>
    </citation>
    <scope>NUCLEOTIDE SEQUENCE [LARGE SCALE GENOMIC DNA]</scope>
</reference>
<organism evidence="1 2">
    <name type="scientific">Caedimonas varicaedens</name>
    <dbReference type="NCBI Taxonomy" id="1629334"/>
    <lineage>
        <taxon>Bacteria</taxon>
        <taxon>Pseudomonadati</taxon>
        <taxon>Pseudomonadota</taxon>
        <taxon>Alphaproteobacteria</taxon>
        <taxon>Holosporales</taxon>
        <taxon>Caedimonadaceae</taxon>
        <taxon>Caedimonas</taxon>
    </lineage>
</organism>
<protein>
    <submittedName>
        <fullName evidence="1">Uncharacterized protein</fullName>
    </submittedName>
</protein>
<dbReference type="PANTHER" id="PTHR36837">
    <property type="entry name" value="POLY(3-HYDROXYALKANOATE) POLYMERASE SUBUNIT PHAC"/>
    <property type="match status" value="1"/>
</dbReference>
<accession>A0A0K8MGT7</accession>
<dbReference type="OrthoDB" id="7231451at2"/>